<evidence type="ECO:0000256" key="10">
    <source>
        <dbReference type="ARBA" id="ARBA00023002"/>
    </source>
</evidence>
<evidence type="ECO:0000259" key="15">
    <source>
        <dbReference type="Pfam" id="PF04116"/>
    </source>
</evidence>
<dbReference type="KEGG" id="llu:AKJ09_08574"/>
<keyword evidence="8" id="KW-0862">Zinc</keyword>
<evidence type="ECO:0000256" key="14">
    <source>
        <dbReference type="SAM" id="Phobius"/>
    </source>
</evidence>
<evidence type="ECO:0000313" key="17">
    <source>
        <dbReference type="Proteomes" id="UP000064967"/>
    </source>
</evidence>
<evidence type="ECO:0000256" key="8">
    <source>
        <dbReference type="ARBA" id="ARBA00022833"/>
    </source>
</evidence>
<protein>
    <submittedName>
        <fullName evidence="16">Fatty acid hydroxylase</fullName>
    </submittedName>
</protein>
<evidence type="ECO:0000256" key="7">
    <source>
        <dbReference type="ARBA" id="ARBA00022832"/>
    </source>
</evidence>
<dbReference type="PATRIC" id="fig|1391654.3.peg.8688"/>
<keyword evidence="4 14" id="KW-0812">Transmembrane</keyword>
<dbReference type="RefSeq" id="WP_240488765.1">
    <property type="nucleotide sequence ID" value="NZ_CP012333.1"/>
</dbReference>
<keyword evidence="5" id="KW-0479">Metal-binding</keyword>
<evidence type="ECO:0000256" key="13">
    <source>
        <dbReference type="ARBA" id="ARBA00023160"/>
    </source>
</evidence>
<evidence type="ECO:0000256" key="11">
    <source>
        <dbReference type="ARBA" id="ARBA00023098"/>
    </source>
</evidence>
<organism evidence="16 17">
    <name type="scientific">Labilithrix luteola</name>
    <dbReference type="NCBI Taxonomy" id="1391654"/>
    <lineage>
        <taxon>Bacteria</taxon>
        <taxon>Pseudomonadati</taxon>
        <taxon>Myxococcota</taxon>
        <taxon>Polyangia</taxon>
        <taxon>Polyangiales</taxon>
        <taxon>Labilitrichaceae</taxon>
        <taxon>Labilithrix</taxon>
    </lineage>
</organism>
<evidence type="ECO:0000256" key="9">
    <source>
        <dbReference type="ARBA" id="ARBA00022989"/>
    </source>
</evidence>
<evidence type="ECO:0000256" key="4">
    <source>
        <dbReference type="ARBA" id="ARBA00022692"/>
    </source>
</evidence>
<comment type="cofactor">
    <cofactor evidence="1">
        <name>Zn(2+)</name>
        <dbReference type="ChEBI" id="CHEBI:29105"/>
    </cofactor>
</comment>
<dbReference type="AlphaFoldDB" id="A0A0K1Q7W9"/>
<evidence type="ECO:0000256" key="5">
    <source>
        <dbReference type="ARBA" id="ARBA00022723"/>
    </source>
</evidence>
<name>A0A0K1Q7W9_9BACT</name>
<evidence type="ECO:0000313" key="16">
    <source>
        <dbReference type="EMBL" id="AKV01911.1"/>
    </source>
</evidence>
<feature type="domain" description="Fatty acid hydroxylase" evidence="15">
    <location>
        <begin position="74"/>
        <end position="212"/>
    </location>
</feature>
<dbReference type="Proteomes" id="UP000064967">
    <property type="component" value="Chromosome"/>
</dbReference>
<keyword evidence="17" id="KW-1185">Reference proteome</keyword>
<evidence type="ECO:0000256" key="3">
    <source>
        <dbReference type="ARBA" id="ARBA00022516"/>
    </source>
</evidence>
<dbReference type="Pfam" id="PF04116">
    <property type="entry name" value="FA_hydroxylase"/>
    <property type="match status" value="1"/>
</dbReference>
<evidence type="ECO:0000256" key="2">
    <source>
        <dbReference type="ARBA" id="ARBA00004477"/>
    </source>
</evidence>
<sequence length="228" mass="26523">MNANANVNDAMHSSELRSKRPETCRMFENEFLEKFSRIHPATPFVVWIPVALVVLYRTWSRHELSAAGMAGLFVGGLLMWTFTEYVLHRWVFHWTNDTPRGRRIHFLLHGVHHDFPNDKDRLVMPLLTSVPFAVIFYTLFYFGFGVRNVGPIFAGFTAGYLSYDGTHYAIHHFKQNTRLGKYIKRHHMLHHHMDHDGGFGVSTPLWDVIFRTMPTVKKPDIKRKAEAS</sequence>
<dbReference type="STRING" id="1391654.AKJ09_08574"/>
<dbReference type="PANTHER" id="PTHR12863:SF1">
    <property type="entry name" value="FATTY ACID 2-HYDROXYLASE"/>
    <property type="match status" value="1"/>
</dbReference>
<keyword evidence="7" id="KW-0276">Fatty acid metabolism</keyword>
<dbReference type="GO" id="GO:0080132">
    <property type="term" value="F:fatty acid 2-hydroxylase activity"/>
    <property type="evidence" value="ECO:0007669"/>
    <property type="project" value="InterPro"/>
</dbReference>
<keyword evidence="3" id="KW-0444">Lipid biosynthesis</keyword>
<comment type="subcellular location">
    <subcellularLocation>
        <location evidence="2">Endoplasmic reticulum membrane</location>
        <topology evidence="2">Multi-pass membrane protein</topology>
    </subcellularLocation>
</comment>
<feature type="transmembrane region" description="Helical" evidence="14">
    <location>
        <begin position="122"/>
        <end position="144"/>
    </location>
</feature>
<keyword evidence="12 14" id="KW-0472">Membrane</keyword>
<dbReference type="EMBL" id="CP012333">
    <property type="protein sequence ID" value="AKV01911.1"/>
    <property type="molecule type" value="Genomic_DNA"/>
</dbReference>
<dbReference type="PANTHER" id="PTHR12863">
    <property type="entry name" value="FATTY ACID HYDROXYLASE"/>
    <property type="match status" value="1"/>
</dbReference>
<gene>
    <name evidence="16" type="ORF">AKJ09_08574</name>
</gene>
<keyword evidence="13" id="KW-0275">Fatty acid biosynthesis</keyword>
<keyword evidence="6" id="KW-0256">Endoplasmic reticulum</keyword>
<accession>A0A0K1Q7W9</accession>
<keyword evidence="9 14" id="KW-1133">Transmembrane helix</keyword>
<evidence type="ECO:0000256" key="6">
    <source>
        <dbReference type="ARBA" id="ARBA00022824"/>
    </source>
</evidence>
<proteinExistence type="predicted"/>
<feature type="transmembrane region" description="Helical" evidence="14">
    <location>
        <begin position="38"/>
        <end position="57"/>
    </location>
</feature>
<evidence type="ECO:0000256" key="12">
    <source>
        <dbReference type="ARBA" id="ARBA00023136"/>
    </source>
</evidence>
<feature type="transmembrane region" description="Helical" evidence="14">
    <location>
        <begin position="64"/>
        <end position="82"/>
    </location>
</feature>
<dbReference type="InterPro" id="IPR006694">
    <property type="entry name" value="Fatty_acid_hydroxylase"/>
</dbReference>
<keyword evidence="10" id="KW-0560">Oxidoreductase</keyword>
<dbReference type="GO" id="GO:0016020">
    <property type="term" value="C:membrane"/>
    <property type="evidence" value="ECO:0007669"/>
    <property type="project" value="InterPro"/>
</dbReference>
<dbReference type="InterPro" id="IPR014430">
    <property type="entry name" value="Scs7"/>
</dbReference>
<keyword evidence="11" id="KW-0443">Lipid metabolism</keyword>
<dbReference type="GO" id="GO:0005506">
    <property type="term" value="F:iron ion binding"/>
    <property type="evidence" value="ECO:0007669"/>
    <property type="project" value="InterPro"/>
</dbReference>
<evidence type="ECO:0000256" key="1">
    <source>
        <dbReference type="ARBA" id="ARBA00001947"/>
    </source>
</evidence>
<reference evidence="16 17" key="1">
    <citation type="submission" date="2015-08" db="EMBL/GenBank/DDBJ databases">
        <authorList>
            <person name="Babu N.S."/>
            <person name="Beckwith C.J."/>
            <person name="Beseler K.G."/>
            <person name="Brison A."/>
            <person name="Carone J.V."/>
            <person name="Caskin T.P."/>
            <person name="Diamond M."/>
            <person name="Durham M.E."/>
            <person name="Foxe J.M."/>
            <person name="Go M."/>
            <person name="Henderson B.A."/>
            <person name="Jones I.B."/>
            <person name="McGettigan J.A."/>
            <person name="Micheletti S.J."/>
            <person name="Nasrallah M.E."/>
            <person name="Ortiz D."/>
            <person name="Piller C.R."/>
            <person name="Privatt S.R."/>
            <person name="Schneider S.L."/>
            <person name="Sharp S."/>
            <person name="Smith T.C."/>
            <person name="Stanton J.D."/>
            <person name="Ullery H.E."/>
            <person name="Wilson R.J."/>
            <person name="Serrano M.G."/>
            <person name="Buck G."/>
            <person name="Lee V."/>
            <person name="Wang Y."/>
            <person name="Carvalho R."/>
            <person name="Voegtly L."/>
            <person name="Shi R."/>
            <person name="Duckworth R."/>
            <person name="Johnson A."/>
            <person name="Loviza R."/>
            <person name="Walstead R."/>
            <person name="Shah Z."/>
            <person name="Kiflezghi M."/>
            <person name="Wade K."/>
            <person name="Ball S.L."/>
            <person name="Bradley K.W."/>
            <person name="Asai D.J."/>
            <person name="Bowman C.A."/>
            <person name="Russell D.A."/>
            <person name="Pope W.H."/>
            <person name="Jacobs-Sera D."/>
            <person name="Hendrix R.W."/>
            <person name="Hatfull G.F."/>
        </authorList>
    </citation>
    <scope>NUCLEOTIDE SEQUENCE [LARGE SCALE GENOMIC DNA]</scope>
    <source>
        <strain evidence="16 17">DSM 27648</strain>
    </source>
</reference>
<dbReference type="GO" id="GO:0006633">
    <property type="term" value="P:fatty acid biosynthetic process"/>
    <property type="evidence" value="ECO:0007669"/>
    <property type="project" value="UniProtKB-KW"/>
</dbReference>